<dbReference type="PROSITE" id="PS51257">
    <property type="entry name" value="PROKAR_LIPOPROTEIN"/>
    <property type="match status" value="1"/>
</dbReference>
<dbReference type="Proteomes" id="UP000011058">
    <property type="component" value="Chromosome"/>
</dbReference>
<evidence type="ECO:0000313" key="1">
    <source>
        <dbReference type="EMBL" id="CCG98029.1"/>
    </source>
</evidence>
<sequence>MIASKRPILVFLLTNAIALSLVFALVVSCKKTEDPGTGGSSNLTTIQGNWRLTALNINPALIYQGFPISELVSGLNGLEGGCVANTTLSFNNNTVTSNAASVSACANATQSKLLFNTFFGPSTTYTETETQVVLKGTQTVTATKTLGTNTATLVTQLNVDPLGQPTPTSYTMVLTKQQ</sequence>
<accession>I0K1M6</accession>
<dbReference type="KEGG" id="fae:FAES_0015"/>
<dbReference type="AlphaFoldDB" id="I0K1M6"/>
<dbReference type="EMBL" id="HE796683">
    <property type="protein sequence ID" value="CCG98029.1"/>
    <property type="molecule type" value="Genomic_DNA"/>
</dbReference>
<dbReference type="RefSeq" id="WP_015329129.1">
    <property type="nucleotide sequence ID" value="NC_020054.1"/>
</dbReference>
<gene>
    <name evidence="1" type="ORF">FAES_0015</name>
</gene>
<protein>
    <recommendedName>
        <fullName evidence="3">Lipocalin-like domain-containing protein</fullName>
    </recommendedName>
</protein>
<dbReference type="HOGENOM" id="CLU_1508457_0_0_10"/>
<dbReference type="OrthoDB" id="949109at2"/>
<evidence type="ECO:0000313" key="2">
    <source>
        <dbReference type="Proteomes" id="UP000011058"/>
    </source>
</evidence>
<dbReference type="eggNOG" id="ENOG502ZV0K">
    <property type="taxonomic scope" value="Bacteria"/>
</dbReference>
<organism evidence="1 2">
    <name type="scientific">Fibrella aestuarina BUZ 2</name>
    <dbReference type="NCBI Taxonomy" id="1166018"/>
    <lineage>
        <taxon>Bacteria</taxon>
        <taxon>Pseudomonadati</taxon>
        <taxon>Bacteroidota</taxon>
        <taxon>Cytophagia</taxon>
        <taxon>Cytophagales</taxon>
        <taxon>Spirosomataceae</taxon>
        <taxon>Fibrella</taxon>
    </lineage>
</organism>
<keyword evidence="2" id="KW-1185">Reference proteome</keyword>
<name>I0K1M6_9BACT</name>
<evidence type="ECO:0008006" key="3">
    <source>
        <dbReference type="Google" id="ProtNLM"/>
    </source>
</evidence>
<proteinExistence type="predicted"/>
<reference evidence="1 2" key="1">
    <citation type="journal article" date="2012" name="J. Bacteriol.">
        <title>Genome Sequence of Fibrella aestuarina BUZ 2T, a Filamentous Marine Bacterium.</title>
        <authorList>
            <person name="Filippini M."/>
            <person name="Qi W."/>
            <person name="Blom J."/>
            <person name="Goesmann A."/>
            <person name="Smits T.H."/>
            <person name="Bagheri H.C."/>
        </authorList>
    </citation>
    <scope>NUCLEOTIDE SEQUENCE [LARGE SCALE GENOMIC DNA]</scope>
    <source>
        <strain evidence="2">BUZ 2T</strain>
    </source>
</reference>